<reference evidence="2 3" key="1">
    <citation type="submission" date="2019-07" db="EMBL/GenBank/DDBJ databases">
        <title>Novel species of Flavobacterium.</title>
        <authorList>
            <person name="Liu Q."/>
            <person name="Xin Y.-H."/>
        </authorList>
    </citation>
    <scope>NUCLEOTIDE SEQUENCE [LARGE SCALE GENOMIC DNA]</scope>
    <source>
        <strain evidence="2 3">LB1R34</strain>
    </source>
</reference>
<keyword evidence="3" id="KW-1185">Reference proteome</keyword>
<protein>
    <submittedName>
        <fullName evidence="2">SPOR domain-containing protein</fullName>
    </submittedName>
</protein>
<dbReference type="EMBL" id="VJZT01000014">
    <property type="protein sequence ID" value="TRX37106.1"/>
    <property type="molecule type" value="Genomic_DNA"/>
</dbReference>
<feature type="chain" id="PRO_5022217847" evidence="1">
    <location>
        <begin position="26"/>
        <end position="129"/>
    </location>
</feature>
<dbReference type="GO" id="GO:0042834">
    <property type="term" value="F:peptidoglycan binding"/>
    <property type="evidence" value="ECO:0007669"/>
    <property type="project" value="InterPro"/>
</dbReference>
<feature type="signal peptide" evidence="1">
    <location>
        <begin position="1"/>
        <end position="25"/>
    </location>
</feature>
<dbReference type="Gene3D" id="3.30.70.1070">
    <property type="entry name" value="Sporulation related repeat"/>
    <property type="match status" value="1"/>
</dbReference>
<dbReference type="OrthoDB" id="2473397at2"/>
<comment type="caution">
    <text evidence="2">The sequence shown here is derived from an EMBL/GenBank/DDBJ whole genome shotgun (WGS) entry which is preliminary data.</text>
</comment>
<proteinExistence type="predicted"/>
<evidence type="ECO:0000313" key="3">
    <source>
        <dbReference type="Proteomes" id="UP000316371"/>
    </source>
</evidence>
<sequence length="129" mass="15162">MRNLTFKKICFCLLTICIYSNNLRAQDKNNGINQDEKFGQLLNEKQKINASLSINDRYKIQIYSGISDVAKKTMSEFKQEFSDLDATIIFNTPNYKVWVGNFRTRIEAERNLTEIKRKYKNVLLIKPNK</sequence>
<accession>A0A553DWE9</accession>
<name>A0A553DWE9_9FLAO</name>
<dbReference type="Proteomes" id="UP000316371">
    <property type="component" value="Unassembled WGS sequence"/>
</dbReference>
<keyword evidence="1" id="KW-0732">Signal</keyword>
<organism evidence="2 3">
    <name type="scientific">Flavobacterium restrictum</name>
    <dbReference type="NCBI Taxonomy" id="2594428"/>
    <lineage>
        <taxon>Bacteria</taxon>
        <taxon>Pseudomonadati</taxon>
        <taxon>Bacteroidota</taxon>
        <taxon>Flavobacteriia</taxon>
        <taxon>Flavobacteriales</taxon>
        <taxon>Flavobacteriaceae</taxon>
        <taxon>Flavobacterium</taxon>
    </lineage>
</organism>
<dbReference type="InterPro" id="IPR036680">
    <property type="entry name" value="SPOR-like_sf"/>
</dbReference>
<evidence type="ECO:0000256" key="1">
    <source>
        <dbReference type="SAM" id="SignalP"/>
    </source>
</evidence>
<evidence type="ECO:0000313" key="2">
    <source>
        <dbReference type="EMBL" id="TRX37106.1"/>
    </source>
</evidence>
<gene>
    <name evidence="2" type="ORF">FNW21_12655</name>
</gene>
<dbReference type="AlphaFoldDB" id="A0A553DWE9"/>